<keyword evidence="7" id="KW-0645">Protease</keyword>
<dbReference type="GO" id="GO:0034475">
    <property type="term" value="P:U4 snRNA 3'-end processing"/>
    <property type="evidence" value="ECO:0007669"/>
    <property type="project" value="UniProtKB-ARBA"/>
</dbReference>
<dbReference type="PROSITE" id="PS00674">
    <property type="entry name" value="AAA"/>
    <property type="match status" value="1"/>
</dbReference>
<dbReference type="InterPro" id="IPR036389">
    <property type="entry name" value="RNase_III_sf"/>
</dbReference>
<comment type="caution">
    <text evidence="23">The sequence shown here is derived from an EMBL/GenBank/DDBJ whole genome shotgun (WGS) entry which is preliminary data.</text>
</comment>
<comment type="similarity">
    <text evidence="4">In the N-terminal section; belongs to the AAA ATPase family.</text>
</comment>
<dbReference type="PROSITE" id="PS50142">
    <property type="entry name" value="RNASE_3_2"/>
    <property type="match status" value="1"/>
</dbReference>
<dbReference type="Proteomes" id="UP000789508">
    <property type="component" value="Unassembled WGS sequence"/>
</dbReference>
<proteinExistence type="inferred from homology"/>
<dbReference type="GO" id="GO:0004222">
    <property type="term" value="F:metalloendopeptidase activity"/>
    <property type="evidence" value="ECO:0007669"/>
    <property type="project" value="InterPro"/>
</dbReference>
<keyword evidence="16" id="KW-0472">Membrane</keyword>
<dbReference type="HAMAP" id="MF_00104">
    <property type="entry name" value="RNase_III"/>
    <property type="match status" value="1"/>
</dbReference>
<dbReference type="InterPro" id="IPR004527">
    <property type="entry name" value="Glu-tRNA-ligase_bac/mito"/>
</dbReference>
<dbReference type="GO" id="GO:0006508">
    <property type="term" value="P:proteolysis"/>
    <property type="evidence" value="ECO:0007669"/>
    <property type="project" value="UniProtKB-KW"/>
</dbReference>
<keyword evidence="11" id="KW-0255">Endonuclease</keyword>
<dbReference type="GO" id="GO:0004176">
    <property type="term" value="F:ATP-dependent peptidase activity"/>
    <property type="evidence" value="ECO:0007669"/>
    <property type="project" value="InterPro"/>
</dbReference>
<reference evidence="23" key="1">
    <citation type="submission" date="2021-06" db="EMBL/GenBank/DDBJ databases">
        <authorList>
            <person name="Kallberg Y."/>
            <person name="Tangrot J."/>
            <person name="Rosling A."/>
        </authorList>
    </citation>
    <scope>NUCLEOTIDE SEQUENCE</scope>
    <source>
        <strain evidence="23">FL130A</strain>
    </source>
</reference>
<dbReference type="GO" id="GO:0016020">
    <property type="term" value="C:membrane"/>
    <property type="evidence" value="ECO:0007669"/>
    <property type="project" value="UniProtKB-SubCell"/>
</dbReference>
<dbReference type="InterPro" id="IPR003960">
    <property type="entry name" value="ATPase_AAA_CS"/>
</dbReference>
<organism evidence="23 24">
    <name type="scientific">Ambispora leptoticha</name>
    <dbReference type="NCBI Taxonomy" id="144679"/>
    <lineage>
        <taxon>Eukaryota</taxon>
        <taxon>Fungi</taxon>
        <taxon>Fungi incertae sedis</taxon>
        <taxon>Mucoromycota</taxon>
        <taxon>Glomeromycotina</taxon>
        <taxon>Glomeromycetes</taxon>
        <taxon>Archaeosporales</taxon>
        <taxon>Ambisporaceae</taxon>
        <taxon>Ambispora</taxon>
    </lineage>
</organism>
<evidence type="ECO:0000256" key="4">
    <source>
        <dbReference type="ARBA" id="ARBA00010550"/>
    </source>
</evidence>
<dbReference type="Pfam" id="PF00004">
    <property type="entry name" value="AAA"/>
    <property type="match status" value="1"/>
</dbReference>
<dbReference type="InterPro" id="IPR003593">
    <property type="entry name" value="AAA+_ATPase"/>
</dbReference>
<evidence type="ECO:0000256" key="16">
    <source>
        <dbReference type="ARBA" id="ARBA00023136"/>
    </source>
</evidence>
<dbReference type="FunFam" id="1.10.1520.10:FF:000001">
    <property type="entry name" value="Ribonuclease 3"/>
    <property type="match status" value="1"/>
</dbReference>
<dbReference type="InterPro" id="IPR020058">
    <property type="entry name" value="Glu/Gln-tRNA-synth_Ib_cat-dom"/>
</dbReference>
<evidence type="ECO:0000259" key="21">
    <source>
        <dbReference type="PROSITE" id="PS50142"/>
    </source>
</evidence>
<evidence type="ECO:0000256" key="13">
    <source>
        <dbReference type="ARBA" id="ARBA00022840"/>
    </source>
</evidence>
<dbReference type="InterPro" id="IPR001412">
    <property type="entry name" value="aa-tRNA-synth_I_CS"/>
</dbReference>
<dbReference type="InterPro" id="IPR003959">
    <property type="entry name" value="ATPase_AAA_core"/>
</dbReference>
<evidence type="ECO:0000313" key="24">
    <source>
        <dbReference type="Proteomes" id="UP000789508"/>
    </source>
</evidence>
<comment type="subcellular location">
    <subcellularLocation>
        <location evidence="2">Membrane</location>
    </subcellularLocation>
</comment>
<dbReference type="Gene3D" id="3.40.50.300">
    <property type="entry name" value="P-loop containing nucleotide triphosphate hydrolases"/>
    <property type="match status" value="1"/>
</dbReference>
<dbReference type="PANTHER" id="PTHR23076:SF113">
    <property type="entry name" value="ATP-DEPENDENT ZINC METALLOPROTEASE FTSH 1, CHLOROPLASTIC-RELATED"/>
    <property type="match status" value="1"/>
</dbReference>
<name>A0A9N8V7J5_9GLOM</name>
<dbReference type="GO" id="GO:0004525">
    <property type="term" value="F:ribonuclease III activity"/>
    <property type="evidence" value="ECO:0007669"/>
    <property type="project" value="UniProtKB-EC"/>
</dbReference>
<dbReference type="InterPro" id="IPR037219">
    <property type="entry name" value="Peptidase_M41-like"/>
</dbReference>
<sequence length="1263" mass="144868">MEKELVRTRFAPSPTGELHVGGARTALFCYLFAKNHYGQFILRIEDTDTKRNQEGFVNSLYQDLLWLGIKPDETIFQPGAYGPYRQTQRLDIYKNYINKLIEEKKVYYCFCSPEELAQEKEEYIKKTRRSNYQYSRKCLKRSGSEVHSFLQKKIPYVLRLKVSQEKNYSFRDLVRGEVVFQGQDIEDFVLFRQNGIPNYNFVCAVDDYLMKISHVLRGEEHLSNTGKQLVKSILADLTLNEKNGNELSRTFQIRKSDDEKKLLISGLSEEDVYKIDWQAGAKKPIPYTTTTDLQWHEIKDKPIEFEGLPEIKEDIRIPKTKLDIENSGDLFAESATVPKGVLLVGPPGNGKTLLAKALAGECKLPFIFRSGSDFEEMVVGLGSRRVRELFQQARNYQQGCIIFIDEIDSIGRKRYSGNNHAELTLNQLLNELDGFRPRENIIILAATNSLNVLDSALLRPGRFDRQIYIPLPNQKGRREIIILKIRKLSLSKDFDLEEVIALTKGLSGAQIVNMLNEASILSIRQGKRAIDQEMIFEAYDRVLMGPSLSSQNLTPQKKKIVAYHEAGHAIIGASLPETKVRKITIIPRLMAGGGRASEELIFGAENVTVGAYDDFKKASEIIRELIFSYGMSDLGIIPTQESFFKSEEIATELPETSKQKIEAEREKILNQCWKKVKTMLRQKKKTLSLLAEQTTEYANELEKKGNLKESSRIREKNYPITILFRNNVNEASLEKYPQEIDYYLLSDREKIGALGSEIKTLEVQINENPEIENLAAKLQRKNNLTKRQIFPRDQMILLRLHSTTEESREKALKLLENFSPAFTHSSYLNENNLEKLVSYETLEFLGDSILNFYVSLFIYQTFPEYSEGKMSKLKQLMIQESTLAYLSRKINLGEFLRLGTGEKKNHGDDKDSILADIFESFIASLYLEKGEKRTKHQQLFVVEAILEDRSWRENNQITKKKIVFQESGIGKTKKEAEQEAAAKILAKIKRNLLSEEGQKNAEKVKKIKEATTLLEKELNSLEKELNDLINQLPNPPASNTPTNEEGNRIIDNTKYQHHIQHNSTHEEILNKLKLIDEEKNILLSGSKFAVYQGLGSKLLHALINFMRTENSKRGYQLFDIPYLVNDHNPYNTGQLPKFKEDIYKVENSRFYLIPTAEVSLVNLYQNQILTEGELPLNLCAYSPCFRAEAGAAGQENKGLIRLHQFHKVELVKITKPEKSYQALEKLVEDARNILHLLKITHRIIELCHAELGFSAAKTYDIEV</sequence>
<dbReference type="InterPro" id="IPR041569">
    <property type="entry name" value="AAA_lid_3"/>
</dbReference>
<dbReference type="PROSITE" id="PS50862">
    <property type="entry name" value="AA_TRNA_LIGASE_II"/>
    <property type="match status" value="1"/>
</dbReference>
<evidence type="ECO:0000256" key="7">
    <source>
        <dbReference type="ARBA" id="ARBA00022670"/>
    </source>
</evidence>
<dbReference type="Gene3D" id="3.40.50.620">
    <property type="entry name" value="HUPs"/>
    <property type="match status" value="1"/>
</dbReference>
<dbReference type="GO" id="GO:0006364">
    <property type="term" value="P:rRNA processing"/>
    <property type="evidence" value="ECO:0007669"/>
    <property type="project" value="InterPro"/>
</dbReference>
<evidence type="ECO:0000256" key="8">
    <source>
        <dbReference type="ARBA" id="ARBA00022692"/>
    </source>
</evidence>
<keyword evidence="12" id="KW-0378">Hydrolase</keyword>
<feature type="domain" description="DRBM" evidence="20">
    <location>
        <begin position="936"/>
        <end position="990"/>
    </location>
</feature>
<evidence type="ECO:0000256" key="15">
    <source>
        <dbReference type="ARBA" id="ARBA00022989"/>
    </source>
</evidence>
<dbReference type="PROSITE" id="PS50137">
    <property type="entry name" value="DS_RBD"/>
    <property type="match status" value="1"/>
</dbReference>
<dbReference type="FunFam" id="3.40.50.300:FF:002568">
    <property type="entry name" value="Cell division protein (FtsH)"/>
    <property type="match status" value="1"/>
</dbReference>
<evidence type="ECO:0000256" key="9">
    <source>
        <dbReference type="ARBA" id="ARBA00022722"/>
    </source>
</evidence>
<dbReference type="InterPro" id="IPR006195">
    <property type="entry name" value="aa-tRNA-synth_II"/>
</dbReference>
<dbReference type="SUPFAM" id="SSF55681">
    <property type="entry name" value="Class II aaRS and biotin synthetases"/>
    <property type="match status" value="1"/>
</dbReference>
<dbReference type="PRINTS" id="PR00987">
    <property type="entry name" value="TRNASYNTHGLU"/>
</dbReference>
<dbReference type="OrthoDB" id="10264585at2759"/>
<feature type="coiled-coil region" evidence="19">
    <location>
        <begin position="1004"/>
        <end position="1031"/>
    </location>
</feature>
<evidence type="ECO:0000256" key="2">
    <source>
        <dbReference type="ARBA" id="ARBA00004370"/>
    </source>
</evidence>
<dbReference type="Pfam" id="PF01434">
    <property type="entry name" value="Peptidase_M41"/>
    <property type="match status" value="1"/>
</dbReference>
<dbReference type="InterPro" id="IPR027417">
    <property type="entry name" value="P-loop_NTPase"/>
</dbReference>
<dbReference type="GO" id="GO:0004818">
    <property type="term" value="F:glutamate-tRNA ligase activity"/>
    <property type="evidence" value="ECO:0007669"/>
    <property type="project" value="InterPro"/>
</dbReference>
<dbReference type="InterPro" id="IPR000642">
    <property type="entry name" value="Peptidase_M41"/>
</dbReference>
<dbReference type="PROSITE" id="PS00178">
    <property type="entry name" value="AA_TRNA_LIGASE_I"/>
    <property type="match status" value="1"/>
</dbReference>
<evidence type="ECO:0000256" key="1">
    <source>
        <dbReference type="ARBA" id="ARBA00000109"/>
    </source>
</evidence>
<evidence type="ECO:0000256" key="11">
    <source>
        <dbReference type="ARBA" id="ARBA00022759"/>
    </source>
</evidence>
<keyword evidence="14 18" id="KW-0694">RNA-binding</keyword>
<evidence type="ECO:0000256" key="6">
    <source>
        <dbReference type="ARBA" id="ARBA00022598"/>
    </source>
</evidence>
<dbReference type="SUPFAM" id="SSF46589">
    <property type="entry name" value="tRNA-binding arm"/>
    <property type="match status" value="1"/>
</dbReference>
<dbReference type="GO" id="GO:0003723">
    <property type="term" value="F:RNA binding"/>
    <property type="evidence" value="ECO:0007669"/>
    <property type="project" value="UniProtKB-UniRule"/>
</dbReference>
<keyword evidence="13" id="KW-0067">ATP-binding</keyword>
<dbReference type="SUPFAM" id="SSF69065">
    <property type="entry name" value="RNase III domain-like"/>
    <property type="match status" value="1"/>
</dbReference>
<dbReference type="Pfam" id="PF00587">
    <property type="entry name" value="tRNA-synt_2b"/>
    <property type="match status" value="1"/>
</dbReference>
<dbReference type="InterPro" id="IPR014720">
    <property type="entry name" value="dsRBD_dom"/>
</dbReference>
<dbReference type="GO" id="GO:0005524">
    <property type="term" value="F:ATP binding"/>
    <property type="evidence" value="ECO:0007669"/>
    <property type="project" value="UniProtKB-KW"/>
</dbReference>
<evidence type="ECO:0000256" key="10">
    <source>
        <dbReference type="ARBA" id="ARBA00022741"/>
    </source>
</evidence>
<keyword evidence="24" id="KW-1185">Reference proteome</keyword>
<dbReference type="PANTHER" id="PTHR23076">
    <property type="entry name" value="METALLOPROTEASE M41 FTSH"/>
    <property type="match status" value="1"/>
</dbReference>
<dbReference type="InterPro" id="IPR011907">
    <property type="entry name" value="RNase_III"/>
</dbReference>
<evidence type="ECO:0000256" key="14">
    <source>
        <dbReference type="ARBA" id="ARBA00022884"/>
    </source>
</evidence>
<accession>A0A9N8V7J5</accession>
<dbReference type="Pfam" id="PF00749">
    <property type="entry name" value="tRNA-synt_1c"/>
    <property type="match status" value="1"/>
</dbReference>
<dbReference type="InterPro" id="IPR010978">
    <property type="entry name" value="tRNA-bd_arm"/>
</dbReference>
<dbReference type="SUPFAM" id="SSF52540">
    <property type="entry name" value="P-loop containing nucleoside triphosphate hydrolases"/>
    <property type="match status" value="1"/>
</dbReference>
<comment type="similarity">
    <text evidence="3">In the C-terminal section; belongs to the peptidase M41 family.</text>
</comment>
<dbReference type="Gene3D" id="3.30.930.10">
    <property type="entry name" value="Bira Bifunctional Protein, Domain 2"/>
    <property type="match status" value="1"/>
</dbReference>
<dbReference type="Pfam" id="PF14622">
    <property type="entry name" value="Ribonucleas_3_3"/>
    <property type="match status" value="1"/>
</dbReference>
<dbReference type="GO" id="GO:0034963">
    <property type="term" value="P:box C/D sno(s)RNA processing"/>
    <property type="evidence" value="ECO:0007669"/>
    <property type="project" value="UniProtKB-ARBA"/>
</dbReference>
<dbReference type="AlphaFoldDB" id="A0A9N8V7J5"/>
<keyword evidence="9" id="KW-0540">Nuclease</keyword>
<protein>
    <recommendedName>
        <fullName evidence="5">ribonuclease III</fullName>
        <ecNumber evidence="5">3.1.26.3</ecNumber>
    </recommendedName>
</protein>
<evidence type="ECO:0000256" key="3">
    <source>
        <dbReference type="ARBA" id="ARBA00010044"/>
    </source>
</evidence>
<evidence type="ECO:0000256" key="5">
    <source>
        <dbReference type="ARBA" id="ARBA00012177"/>
    </source>
</evidence>
<dbReference type="GO" id="GO:0016887">
    <property type="term" value="F:ATP hydrolysis activity"/>
    <property type="evidence" value="ECO:0007669"/>
    <property type="project" value="InterPro"/>
</dbReference>
<dbReference type="SMART" id="SM00382">
    <property type="entry name" value="AAA"/>
    <property type="match status" value="1"/>
</dbReference>
<comment type="catalytic activity">
    <reaction evidence="1">
        <text>Endonucleolytic cleavage to 5'-phosphomonoester.</text>
        <dbReference type="EC" id="3.1.26.3"/>
    </reaction>
</comment>
<dbReference type="InterPro" id="IPR045864">
    <property type="entry name" value="aa-tRNA-synth_II/BPL/LPL"/>
</dbReference>
<keyword evidence="19" id="KW-0175">Coiled coil</keyword>
<feature type="domain" description="Aminoacyl-transfer RNA synthetases class-II family profile" evidence="22">
    <location>
        <begin position="1096"/>
        <end position="1263"/>
    </location>
</feature>
<dbReference type="SUPFAM" id="SSF52374">
    <property type="entry name" value="Nucleotidylyl transferase"/>
    <property type="match status" value="1"/>
</dbReference>
<dbReference type="Pfam" id="PF17862">
    <property type="entry name" value="AAA_lid_3"/>
    <property type="match status" value="1"/>
</dbReference>
<keyword evidence="6" id="KW-0436">Ligase</keyword>
<dbReference type="SUPFAM" id="SSF140990">
    <property type="entry name" value="FtsH protease domain-like"/>
    <property type="match status" value="1"/>
</dbReference>
<dbReference type="CDD" id="cd00593">
    <property type="entry name" value="RIBOc"/>
    <property type="match status" value="1"/>
</dbReference>
<dbReference type="InterPro" id="IPR000999">
    <property type="entry name" value="RNase_III_dom"/>
</dbReference>
<dbReference type="Gene3D" id="1.20.58.760">
    <property type="entry name" value="Peptidase M41"/>
    <property type="match status" value="2"/>
</dbReference>
<dbReference type="InterPro" id="IPR014729">
    <property type="entry name" value="Rossmann-like_a/b/a_fold"/>
</dbReference>
<dbReference type="PROSITE" id="PS00517">
    <property type="entry name" value="RNASE_3_1"/>
    <property type="match status" value="1"/>
</dbReference>
<keyword evidence="17" id="KW-0030">Aminoacyl-tRNA synthetase</keyword>
<dbReference type="SMART" id="SM00535">
    <property type="entry name" value="RIBOc"/>
    <property type="match status" value="1"/>
</dbReference>
<feature type="domain" description="RNase III" evidence="21">
    <location>
        <begin position="818"/>
        <end position="930"/>
    </location>
</feature>
<dbReference type="EC" id="3.1.26.3" evidence="5"/>
<evidence type="ECO:0000256" key="17">
    <source>
        <dbReference type="ARBA" id="ARBA00023146"/>
    </source>
</evidence>
<dbReference type="Gene3D" id="1.10.1520.10">
    <property type="entry name" value="Ribonuclease III domain"/>
    <property type="match status" value="1"/>
</dbReference>
<evidence type="ECO:0000259" key="22">
    <source>
        <dbReference type="PROSITE" id="PS50862"/>
    </source>
</evidence>
<evidence type="ECO:0000256" key="18">
    <source>
        <dbReference type="PROSITE-ProRule" id="PRU00266"/>
    </source>
</evidence>
<evidence type="ECO:0000313" key="23">
    <source>
        <dbReference type="EMBL" id="CAG8437466.1"/>
    </source>
</evidence>
<dbReference type="GO" id="GO:0030847">
    <property type="term" value="P:termination of RNA polymerase II transcription, exosome-dependent"/>
    <property type="evidence" value="ECO:0007669"/>
    <property type="project" value="UniProtKB-ARBA"/>
</dbReference>
<dbReference type="InterPro" id="IPR002314">
    <property type="entry name" value="aa-tRNA-synt_IIb"/>
</dbReference>
<keyword evidence="8" id="KW-0812">Transmembrane</keyword>
<evidence type="ECO:0000256" key="12">
    <source>
        <dbReference type="ARBA" id="ARBA00022801"/>
    </source>
</evidence>
<dbReference type="NCBIfam" id="TIGR00464">
    <property type="entry name" value="gltX_bact"/>
    <property type="match status" value="1"/>
</dbReference>
<evidence type="ECO:0000259" key="20">
    <source>
        <dbReference type="PROSITE" id="PS50137"/>
    </source>
</evidence>
<keyword evidence="10" id="KW-0547">Nucleotide-binding</keyword>
<dbReference type="InterPro" id="IPR000924">
    <property type="entry name" value="Glu/Gln-tRNA-synth"/>
</dbReference>
<keyword evidence="15" id="KW-1133">Transmembrane helix</keyword>
<evidence type="ECO:0000256" key="19">
    <source>
        <dbReference type="SAM" id="Coils"/>
    </source>
</evidence>
<gene>
    <name evidence="23" type="ORF">ALEPTO_LOCUS24</name>
</gene>
<dbReference type="Gene3D" id="1.10.8.60">
    <property type="match status" value="1"/>
</dbReference>
<dbReference type="EMBL" id="CAJVPS010000001">
    <property type="protein sequence ID" value="CAG8437466.1"/>
    <property type="molecule type" value="Genomic_DNA"/>
</dbReference>
<dbReference type="GO" id="GO:0006424">
    <property type="term" value="P:glutamyl-tRNA aminoacylation"/>
    <property type="evidence" value="ECO:0007669"/>
    <property type="project" value="InterPro"/>
</dbReference>